<protein>
    <submittedName>
        <fullName evidence="2">Uncharacterized conserved protein, circularly permuted ATPgrasp superfamily</fullName>
    </submittedName>
</protein>
<feature type="domain" description="Circularly permuted ATP-grasp type 2" evidence="1">
    <location>
        <begin position="83"/>
        <end position="459"/>
    </location>
</feature>
<name>A0A1I6SC82_9SPHI</name>
<dbReference type="InterPro" id="IPR025841">
    <property type="entry name" value="CP_ATPgrasp_2"/>
</dbReference>
<proteinExistence type="predicted"/>
<dbReference type="PANTHER" id="PTHR34595:SF7">
    <property type="entry name" value="SLL1039 PROTEIN"/>
    <property type="match status" value="1"/>
</dbReference>
<dbReference type="Gene3D" id="3.30.1490.270">
    <property type="match status" value="1"/>
</dbReference>
<dbReference type="PANTHER" id="PTHR34595">
    <property type="entry name" value="BLR5612 PROTEIN"/>
    <property type="match status" value="1"/>
</dbReference>
<dbReference type="InterPro" id="IPR016450">
    <property type="entry name" value="UCP005522"/>
</dbReference>
<dbReference type="PIRSF" id="PIRSF005522">
    <property type="entry name" value="UCP005522"/>
    <property type="match status" value="1"/>
</dbReference>
<sequence length="483" mass="55069">MENLALFKNYLHSPNIWDEMYVQNHEVRDSYKRLCSFLENIPQAQLSSKEEMAKRLFMSQGVTFTVYSSGEGIEKIFPFDIIPRIITSAEWDYIERGIKQRLKALNLFLNDIYSNQFILKDKIIPVDLVYSCPHYLREMHNLPVPHEIFVHIAGIDIIRDYDGTFYVLEDNLRTPSGVSYMLENREITKRIFPDFIPQNLVRSVNQYPQLLYKNLAELSTKNGSKPTIVMLTPGIYNSAYYEHSSLARLMGIELVEGRDLVVDNHRVYMKTTSGLQSVDVIYRRVDDEFLDPLVFKPDSLLGVPGLMSAYRKGNVAIVNAPGNGVADDKATYIYVPDIIKYYLNEEPILKNVPTYHLADEEQREYVFKNMEKMVIKKTNESGGYGMIIGNCASEAELEDYKQAVLQNPRQFIAQPIVSLSTVPCYINERLQPRRVDLRPFALYGPSGIDIVPGGLTRVALKEGSLVVNSSQGGGSKDTWVLSV</sequence>
<organism evidence="2 3">
    <name type="scientific">Sphingobacterium wenxiniae</name>
    <dbReference type="NCBI Taxonomy" id="683125"/>
    <lineage>
        <taxon>Bacteria</taxon>
        <taxon>Pseudomonadati</taxon>
        <taxon>Bacteroidota</taxon>
        <taxon>Sphingobacteriia</taxon>
        <taxon>Sphingobacteriales</taxon>
        <taxon>Sphingobacteriaceae</taxon>
        <taxon>Sphingobacterium</taxon>
    </lineage>
</organism>
<dbReference type="RefSeq" id="WP_093364901.1">
    <property type="nucleotide sequence ID" value="NZ_FOZZ01000004.1"/>
</dbReference>
<dbReference type="InterPro" id="IPR051680">
    <property type="entry name" value="ATP-dep_Glu-Cys_Ligase-2"/>
</dbReference>
<gene>
    <name evidence="2" type="ORF">SAMN05660206_104215</name>
</gene>
<dbReference type="Pfam" id="PF14403">
    <property type="entry name" value="CP_ATPgrasp_2"/>
    <property type="match status" value="1"/>
</dbReference>
<dbReference type="AlphaFoldDB" id="A0A1I6SC82"/>
<dbReference type="STRING" id="683125.SAMN05660206_104215"/>
<evidence type="ECO:0000313" key="3">
    <source>
        <dbReference type="Proteomes" id="UP000198785"/>
    </source>
</evidence>
<evidence type="ECO:0000313" key="2">
    <source>
        <dbReference type="EMBL" id="SFS74539.1"/>
    </source>
</evidence>
<evidence type="ECO:0000259" key="1">
    <source>
        <dbReference type="Pfam" id="PF14403"/>
    </source>
</evidence>
<accession>A0A1I6SC82</accession>
<dbReference type="OrthoDB" id="9803842at2"/>
<reference evidence="2 3" key="1">
    <citation type="submission" date="2016-10" db="EMBL/GenBank/DDBJ databases">
        <authorList>
            <person name="de Groot N.N."/>
        </authorList>
    </citation>
    <scope>NUCLEOTIDE SEQUENCE [LARGE SCALE GENOMIC DNA]</scope>
    <source>
        <strain evidence="2 3">DSM 22789</strain>
    </source>
</reference>
<dbReference type="EMBL" id="FOZZ01000004">
    <property type="protein sequence ID" value="SFS74539.1"/>
    <property type="molecule type" value="Genomic_DNA"/>
</dbReference>
<dbReference type="Gene3D" id="3.40.50.11290">
    <property type="match status" value="1"/>
</dbReference>
<dbReference type="Proteomes" id="UP000198785">
    <property type="component" value="Unassembled WGS sequence"/>
</dbReference>
<keyword evidence="3" id="KW-1185">Reference proteome</keyword>
<dbReference type="SUPFAM" id="SSF56059">
    <property type="entry name" value="Glutathione synthetase ATP-binding domain-like"/>
    <property type="match status" value="1"/>
</dbReference>